<dbReference type="OrthoDB" id="9787572at2"/>
<dbReference type="GO" id="GO:0005737">
    <property type="term" value="C:cytoplasm"/>
    <property type="evidence" value="ECO:0007669"/>
    <property type="project" value="TreeGrafter"/>
</dbReference>
<dbReference type="AlphaFoldDB" id="A0A2K2F301"/>
<dbReference type="EMBL" id="NIOJ01000007">
    <property type="protein sequence ID" value="PNU00728.1"/>
    <property type="molecule type" value="Genomic_DNA"/>
</dbReference>
<dbReference type="PANTHER" id="PTHR19288:SF25">
    <property type="entry name" value="PHOSPHATIDYLGLYCEROPHOSPHATASE GEP4, MITOCHONDRIAL"/>
    <property type="match status" value="1"/>
</dbReference>
<dbReference type="InterPro" id="IPR010021">
    <property type="entry name" value="PGPP1/Gep4"/>
</dbReference>
<comment type="caution">
    <text evidence="1">The sequence shown here is derived from an EMBL/GenBank/DDBJ whole genome shotgun (WGS) entry which is preliminary data.</text>
</comment>
<sequence length="172" mass="19928">MLQKFYPEMIVDRVQDIDLEVLRNRNIKGLILDIDNTLVPNHVKDADENAVKWIERVKSSGFKTCIVSNASRKRVVRFNERLKIFALHRASKPGTAAFKKALRLMELKENETAVIGDQIFTDIYGGNKLGAFTILVKPIDSKTEFIFVRLKRIFEKVVLKSYYKNIKRTNLK</sequence>
<evidence type="ECO:0000313" key="2">
    <source>
        <dbReference type="Proteomes" id="UP000236151"/>
    </source>
</evidence>
<dbReference type="SUPFAM" id="SSF56784">
    <property type="entry name" value="HAD-like"/>
    <property type="match status" value="1"/>
</dbReference>
<organism evidence="1 2">
    <name type="scientific">Clostridium thermosuccinogenes</name>
    <dbReference type="NCBI Taxonomy" id="84032"/>
    <lineage>
        <taxon>Bacteria</taxon>
        <taxon>Bacillati</taxon>
        <taxon>Bacillota</taxon>
        <taxon>Clostridia</taxon>
        <taxon>Eubacteriales</taxon>
        <taxon>Clostridiaceae</taxon>
        <taxon>Clostridium</taxon>
    </lineage>
</organism>
<keyword evidence="1" id="KW-0378">Hydrolase</keyword>
<dbReference type="NCBIfam" id="TIGR01662">
    <property type="entry name" value="HAD-SF-IIIA"/>
    <property type="match status" value="1"/>
</dbReference>
<accession>A0A2K2F301</accession>
<keyword evidence="2" id="KW-1185">Reference proteome</keyword>
<name>A0A2K2F301_9CLOT</name>
<dbReference type="Pfam" id="PF09419">
    <property type="entry name" value="PGP_phosphatase"/>
    <property type="match status" value="1"/>
</dbReference>
<reference evidence="1 2" key="1">
    <citation type="submission" date="2017-06" db="EMBL/GenBank/DDBJ databases">
        <title>Investigating the central metabolism of Clostridium thermosuccinogenes.</title>
        <authorList>
            <person name="Koendjbiharie J.G."/>
            <person name="van Kranenburg R."/>
        </authorList>
    </citation>
    <scope>NUCLEOTIDE SEQUENCE [LARGE SCALE GENOMIC DNA]</scope>
    <source>
        <strain evidence="1 2">DSM 5806</strain>
    </source>
</reference>
<dbReference type="InterPro" id="IPR027706">
    <property type="entry name" value="PGP_Pase"/>
</dbReference>
<dbReference type="NCBIfam" id="TIGR01549">
    <property type="entry name" value="HAD-SF-IA-v1"/>
    <property type="match status" value="1"/>
</dbReference>
<dbReference type="NCBIfam" id="TIGR01668">
    <property type="entry name" value="YqeG_hyp_ppase"/>
    <property type="match status" value="1"/>
</dbReference>
<dbReference type="Gene3D" id="3.40.50.1000">
    <property type="entry name" value="HAD superfamily/HAD-like"/>
    <property type="match status" value="1"/>
</dbReference>
<evidence type="ECO:0000313" key="1">
    <source>
        <dbReference type="EMBL" id="PNU00728.1"/>
    </source>
</evidence>
<dbReference type="InterPro" id="IPR006549">
    <property type="entry name" value="HAD-SF_hydro_IIIA"/>
</dbReference>
<dbReference type="CDD" id="cd16416">
    <property type="entry name" value="HAD_BsYqeG-like"/>
    <property type="match status" value="1"/>
</dbReference>
<gene>
    <name evidence="1" type="ORF">CDQ84_04690</name>
</gene>
<protein>
    <submittedName>
        <fullName evidence="1">HAD family hydrolase</fullName>
    </submittedName>
</protein>
<proteinExistence type="predicted"/>
<dbReference type="KEGG" id="cthd:CDO33_06700"/>
<dbReference type="InterPro" id="IPR006439">
    <property type="entry name" value="HAD-SF_hydro_IA"/>
</dbReference>
<dbReference type="PANTHER" id="PTHR19288">
    <property type="entry name" value="4-NITROPHENYLPHOSPHATASE-RELATED"/>
    <property type="match status" value="1"/>
</dbReference>
<dbReference type="RefSeq" id="WP_103080562.1">
    <property type="nucleotide sequence ID" value="NZ_CP021850.1"/>
</dbReference>
<dbReference type="GO" id="GO:0008962">
    <property type="term" value="F:phosphatidylglycerophosphatase activity"/>
    <property type="evidence" value="ECO:0007669"/>
    <property type="project" value="InterPro"/>
</dbReference>
<dbReference type="Proteomes" id="UP000236151">
    <property type="component" value="Unassembled WGS sequence"/>
</dbReference>
<dbReference type="InterPro" id="IPR036412">
    <property type="entry name" value="HAD-like_sf"/>
</dbReference>
<dbReference type="InterPro" id="IPR023214">
    <property type="entry name" value="HAD_sf"/>
</dbReference>